<organism evidence="1 2">
    <name type="scientific">Zosterops borbonicus</name>
    <dbReference type="NCBI Taxonomy" id="364589"/>
    <lineage>
        <taxon>Eukaryota</taxon>
        <taxon>Metazoa</taxon>
        <taxon>Chordata</taxon>
        <taxon>Craniata</taxon>
        <taxon>Vertebrata</taxon>
        <taxon>Euteleostomi</taxon>
        <taxon>Archelosauria</taxon>
        <taxon>Archosauria</taxon>
        <taxon>Dinosauria</taxon>
        <taxon>Saurischia</taxon>
        <taxon>Theropoda</taxon>
        <taxon>Coelurosauria</taxon>
        <taxon>Aves</taxon>
        <taxon>Neognathae</taxon>
        <taxon>Neoaves</taxon>
        <taxon>Telluraves</taxon>
        <taxon>Australaves</taxon>
        <taxon>Passeriformes</taxon>
        <taxon>Sylvioidea</taxon>
        <taxon>Zosteropidae</taxon>
        <taxon>Zosterops</taxon>
    </lineage>
</organism>
<gene>
    <name evidence="1" type="ORF">HGM15179_019886</name>
</gene>
<comment type="caution">
    <text evidence="1">The sequence shown here is derived from an EMBL/GenBank/DDBJ whole genome shotgun (WGS) entry which is preliminary data.</text>
</comment>
<evidence type="ECO:0000313" key="2">
    <source>
        <dbReference type="Proteomes" id="UP000796761"/>
    </source>
</evidence>
<protein>
    <submittedName>
        <fullName evidence="1">Uncharacterized protein</fullName>
    </submittedName>
</protein>
<name>A0A8K1D8I0_9PASS</name>
<proteinExistence type="predicted"/>
<dbReference type="InterPro" id="IPR043502">
    <property type="entry name" value="DNA/RNA_pol_sf"/>
</dbReference>
<dbReference type="SUPFAM" id="SSF56672">
    <property type="entry name" value="DNA/RNA polymerases"/>
    <property type="match status" value="1"/>
</dbReference>
<sequence length="189" mass="21483">MDNTDSKLSVLEAKVTLAGYKWEKHPIMTGPETPCVLDTDYLRRGYFKDPKGYQLAFGVATMNTVKIKQLSTLPDLSEDLFIVGLLQVEDQQVSIATRTVHQQQYHTNQDSVTPIHELICQLESQGVISRTCSAFNSPIWPVWKSNGEWGLNMDFRDLNEVRPPLSAAVLDMLELQYELESKAGKWCYK</sequence>
<dbReference type="Gene3D" id="3.10.10.10">
    <property type="entry name" value="HIV Type 1 Reverse Transcriptase, subunit A, domain 1"/>
    <property type="match status" value="1"/>
</dbReference>
<keyword evidence="2" id="KW-1185">Reference proteome</keyword>
<dbReference type="EMBL" id="SWJQ01001893">
    <property type="protein sequence ID" value="TRZ07220.1"/>
    <property type="molecule type" value="Genomic_DNA"/>
</dbReference>
<accession>A0A8K1D8I0</accession>
<dbReference type="AlphaFoldDB" id="A0A8K1D8I0"/>
<dbReference type="Proteomes" id="UP000796761">
    <property type="component" value="Unassembled WGS sequence"/>
</dbReference>
<evidence type="ECO:0000313" key="1">
    <source>
        <dbReference type="EMBL" id="TRZ07220.1"/>
    </source>
</evidence>
<dbReference type="OrthoDB" id="9950135at2759"/>
<reference evidence="1" key="1">
    <citation type="submission" date="2019-04" db="EMBL/GenBank/DDBJ databases">
        <title>Genome assembly of Zosterops borbonicus 15179.</title>
        <authorList>
            <person name="Leroy T."/>
            <person name="Anselmetti Y."/>
            <person name="Tilak M.-K."/>
            <person name="Nabholz B."/>
        </authorList>
    </citation>
    <scope>NUCLEOTIDE SEQUENCE</scope>
    <source>
        <strain evidence="1">HGM_15179</strain>
        <tissue evidence="1">Muscle</tissue>
    </source>
</reference>